<keyword evidence="3" id="KW-1003">Cell membrane</keyword>
<reference evidence="7" key="1">
    <citation type="submission" date="2017-06" db="EMBL/GenBank/DDBJ databases">
        <title>Whole genome sequence of Laribacter hongkongensis LHGZ1.</title>
        <authorList>
            <person name="Chen D."/>
            <person name="Wu H."/>
            <person name="Chen J."/>
        </authorList>
    </citation>
    <scope>NUCLEOTIDE SEQUENCE [LARGE SCALE GENOMIC DNA]</scope>
    <source>
        <strain evidence="7">LHGZ1</strain>
    </source>
</reference>
<dbReference type="InterPro" id="IPR017871">
    <property type="entry name" value="ABC_transporter-like_CS"/>
</dbReference>
<dbReference type="GO" id="GO:0016887">
    <property type="term" value="F:ATP hydrolysis activity"/>
    <property type="evidence" value="ECO:0007669"/>
    <property type="project" value="InterPro"/>
</dbReference>
<dbReference type="GO" id="GO:0005524">
    <property type="term" value="F:ATP binding"/>
    <property type="evidence" value="ECO:0007669"/>
    <property type="project" value="UniProtKB-KW"/>
</dbReference>
<accession>A0A248LIH6</accession>
<keyword evidence="2" id="KW-0813">Transport</keyword>
<evidence type="ECO:0000256" key="1">
    <source>
        <dbReference type="ARBA" id="ARBA00005417"/>
    </source>
</evidence>
<dbReference type="InterPro" id="IPR003593">
    <property type="entry name" value="AAA+_ATPase"/>
</dbReference>
<keyword evidence="3" id="KW-0472">Membrane</keyword>
<dbReference type="InterPro" id="IPR003439">
    <property type="entry name" value="ABC_transporter-like_ATP-bd"/>
</dbReference>
<evidence type="ECO:0000313" key="6">
    <source>
        <dbReference type="EMBL" id="ASJ24452.1"/>
    </source>
</evidence>
<dbReference type="SMART" id="SM00382">
    <property type="entry name" value="AAA"/>
    <property type="match status" value="1"/>
</dbReference>
<dbReference type="PANTHER" id="PTHR42734">
    <property type="entry name" value="METAL TRANSPORT SYSTEM ATP-BINDING PROTEIN TM_0124-RELATED"/>
    <property type="match status" value="1"/>
</dbReference>
<sequence>MTSVSLHNVTVSYRRRPAIHHVSAEFPAGQASAIFGPNGAGKSTILKTLMGFLQPETGEVELAGCRLTDIAYMPQAAQIDRSLPVTVLDTVLTGCWRETGVLGGVTRAGLARARQALADVGLFGFEARAISELSGGQFQRVLFARILMQDARLILLDEPFASVDAKTTFDLLAFVRRWEQEGRTVIAVLHDYEQVRAWFGRTLLLAREVIACGATEDVLTESNLARANRIATHWQAHPPVCDVPAGEEQA</sequence>
<dbReference type="Gene3D" id="3.40.50.300">
    <property type="entry name" value="P-loop containing nucleotide triphosphate hydrolases"/>
    <property type="match status" value="1"/>
</dbReference>
<dbReference type="PROSITE" id="PS00211">
    <property type="entry name" value="ABC_TRANSPORTER_1"/>
    <property type="match status" value="1"/>
</dbReference>
<evidence type="ECO:0000256" key="5">
    <source>
        <dbReference type="ARBA" id="ARBA00022840"/>
    </source>
</evidence>
<evidence type="ECO:0000256" key="4">
    <source>
        <dbReference type="ARBA" id="ARBA00022741"/>
    </source>
</evidence>
<dbReference type="Proteomes" id="UP000197424">
    <property type="component" value="Chromosome"/>
</dbReference>
<dbReference type="PROSITE" id="PS50893">
    <property type="entry name" value="ABC_TRANSPORTER_2"/>
    <property type="match status" value="1"/>
</dbReference>
<protein>
    <submittedName>
        <fullName evidence="6">ZnuC</fullName>
    </submittedName>
</protein>
<evidence type="ECO:0000313" key="7">
    <source>
        <dbReference type="Proteomes" id="UP000197424"/>
    </source>
</evidence>
<gene>
    <name evidence="6" type="primary">znuC</name>
    <name evidence="6" type="ORF">LHGZ1_1621</name>
</gene>
<dbReference type="SUPFAM" id="SSF52540">
    <property type="entry name" value="P-loop containing nucleoside triphosphate hydrolases"/>
    <property type="match status" value="1"/>
</dbReference>
<organism evidence="6 7">
    <name type="scientific">Laribacter hongkongensis</name>
    <dbReference type="NCBI Taxonomy" id="168471"/>
    <lineage>
        <taxon>Bacteria</taxon>
        <taxon>Pseudomonadati</taxon>
        <taxon>Pseudomonadota</taxon>
        <taxon>Betaproteobacteria</taxon>
        <taxon>Neisseriales</taxon>
        <taxon>Aquaspirillaceae</taxon>
        <taxon>Laribacter</taxon>
    </lineage>
</organism>
<dbReference type="OrthoDB" id="9806726at2"/>
<proteinExistence type="inferred from homology"/>
<comment type="similarity">
    <text evidence="1">Belongs to the ABC transporter superfamily.</text>
</comment>
<dbReference type="AlphaFoldDB" id="A0A248LIH6"/>
<dbReference type="InterPro" id="IPR050153">
    <property type="entry name" value="Metal_Ion_Import_ABC"/>
</dbReference>
<dbReference type="CDD" id="cd03235">
    <property type="entry name" value="ABC_Metallic_Cations"/>
    <property type="match status" value="1"/>
</dbReference>
<name>A0A248LIH6_9NEIS</name>
<dbReference type="RefSeq" id="WP_088860744.1">
    <property type="nucleotide sequence ID" value="NZ_CP022115.1"/>
</dbReference>
<dbReference type="PANTHER" id="PTHR42734:SF5">
    <property type="entry name" value="IRON TRANSPORT SYSTEM ATP-BINDING PROTEIN HI_0361-RELATED"/>
    <property type="match status" value="1"/>
</dbReference>
<evidence type="ECO:0000256" key="2">
    <source>
        <dbReference type="ARBA" id="ARBA00022448"/>
    </source>
</evidence>
<keyword evidence="5" id="KW-0067">ATP-binding</keyword>
<keyword evidence="4" id="KW-0547">Nucleotide-binding</keyword>
<dbReference type="Pfam" id="PF00005">
    <property type="entry name" value="ABC_tran"/>
    <property type="match status" value="1"/>
</dbReference>
<dbReference type="InterPro" id="IPR027417">
    <property type="entry name" value="P-loop_NTPase"/>
</dbReference>
<evidence type="ECO:0000256" key="3">
    <source>
        <dbReference type="ARBA" id="ARBA00022475"/>
    </source>
</evidence>
<dbReference type="EMBL" id="CP022115">
    <property type="protein sequence ID" value="ASJ24452.1"/>
    <property type="molecule type" value="Genomic_DNA"/>
</dbReference>